<keyword evidence="1" id="KW-0012">Acyltransferase</keyword>
<proteinExistence type="predicted"/>
<dbReference type="Gene3D" id="3.40.630.30">
    <property type="match status" value="1"/>
</dbReference>
<comment type="caution">
    <text evidence="1">The sequence shown here is derived from an EMBL/GenBank/DDBJ whole genome shotgun (WGS) entry which is preliminary data.</text>
</comment>
<dbReference type="InterPro" id="IPR016181">
    <property type="entry name" value="Acyl_CoA_acyltransferase"/>
</dbReference>
<organism evidence="1 2">
    <name type="scientific">Niastella soli</name>
    <dbReference type="NCBI Taxonomy" id="2821487"/>
    <lineage>
        <taxon>Bacteria</taxon>
        <taxon>Pseudomonadati</taxon>
        <taxon>Bacteroidota</taxon>
        <taxon>Chitinophagia</taxon>
        <taxon>Chitinophagales</taxon>
        <taxon>Chitinophagaceae</taxon>
        <taxon>Niastella</taxon>
    </lineage>
</organism>
<protein>
    <submittedName>
        <fullName evidence="1">GNAT family N-acetyltransferase</fullName>
        <ecNumber evidence="1">2.3.1.-</ecNumber>
    </submittedName>
</protein>
<evidence type="ECO:0000313" key="1">
    <source>
        <dbReference type="EMBL" id="MBO9201393.1"/>
    </source>
</evidence>
<reference evidence="1 2" key="1">
    <citation type="submission" date="2021-03" db="EMBL/GenBank/DDBJ databases">
        <title>Assistant Professor.</title>
        <authorList>
            <person name="Huq M.A."/>
        </authorList>
    </citation>
    <scope>NUCLEOTIDE SEQUENCE [LARGE SCALE GENOMIC DNA]</scope>
    <source>
        <strain evidence="1 2">MAH-29</strain>
    </source>
</reference>
<accession>A0ABS3YU46</accession>
<dbReference type="GO" id="GO:0016746">
    <property type="term" value="F:acyltransferase activity"/>
    <property type="evidence" value="ECO:0007669"/>
    <property type="project" value="UniProtKB-KW"/>
</dbReference>
<dbReference type="Pfam" id="PF13523">
    <property type="entry name" value="Acetyltransf_8"/>
    <property type="match status" value="1"/>
</dbReference>
<dbReference type="Proteomes" id="UP000677244">
    <property type="component" value="Unassembled WGS sequence"/>
</dbReference>
<dbReference type="EMBL" id="JAGHKO010000002">
    <property type="protein sequence ID" value="MBO9201393.1"/>
    <property type="molecule type" value="Genomic_DNA"/>
</dbReference>
<dbReference type="EC" id="2.3.1.-" evidence="1"/>
<sequence length="209" mass="24499">MNCIMPLYASLAPDNKYDPVFERQLAHGVTIALRPLSLPNDWPFIVKWLHRAFGRFSPAAYLPDKHLRETFSIMLQCDFAQPFVGLINDQPVFLVELCDGDKQCDEWEPGTHIFEPGDHSMRLLLSHAVMHTRYWSEYALFSCLDYFFSHPQVKRIVWQLHEKDKYYISLANQAGVIHSRASAVQVFLYLRENFTCFLSTYHRHMQKLS</sequence>
<keyword evidence="1" id="KW-0808">Transferase</keyword>
<keyword evidence="2" id="KW-1185">Reference proteome</keyword>
<dbReference type="RefSeq" id="WP_209139442.1">
    <property type="nucleotide sequence ID" value="NZ_JAGHKO010000002.1"/>
</dbReference>
<gene>
    <name evidence="1" type="ORF">J7I42_14020</name>
</gene>
<evidence type="ECO:0000313" key="2">
    <source>
        <dbReference type="Proteomes" id="UP000677244"/>
    </source>
</evidence>
<dbReference type="SUPFAM" id="SSF55729">
    <property type="entry name" value="Acyl-CoA N-acyltransferases (Nat)"/>
    <property type="match status" value="1"/>
</dbReference>
<name>A0ABS3YU46_9BACT</name>